<keyword evidence="3" id="KW-1185">Reference proteome</keyword>
<proteinExistence type="predicted"/>
<evidence type="ECO:0000313" key="3">
    <source>
        <dbReference type="Proteomes" id="UP000436694"/>
    </source>
</evidence>
<dbReference type="AlphaFoldDB" id="A0A844AJL4"/>
<dbReference type="Gene3D" id="3.20.20.370">
    <property type="entry name" value="Glycoside hydrolase/deacetylase"/>
    <property type="match status" value="1"/>
</dbReference>
<dbReference type="GO" id="GO:0005975">
    <property type="term" value="P:carbohydrate metabolic process"/>
    <property type="evidence" value="ECO:0007669"/>
    <property type="project" value="InterPro"/>
</dbReference>
<reference evidence="2 3" key="1">
    <citation type="submission" date="2019-10" db="EMBL/GenBank/DDBJ databases">
        <title>Epibacterium sp. nov., isolated from seawater.</title>
        <authorList>
            <person name="Zhang X."/>
            <person name="Li N."/>
        </authorList>
    </citation>
    <scope>NUCLEOTIDE SEQUENCE [LARGE SCALE GENOMIC DNA]</scope>
    <source>
        <strain evidence="2 3">SM1969</strain>
    </source>
</reference>
<feature type="region of interest" description="Disordered" evidence="1">
    <location>
        <begin position="173"/>
        <end position="214"/>
    </location>
</feature>
<dbReference type="InterPro" id="IPR006837">
    <property type="entry name" value="Divergent_DAC"/>
</dbReference>
<accession>A0A844AJL4</accession>
<dbReference type="Proteomes" id="UP000436694">
    <property type="component" value="Unassembled WGS sequence"/>
</dbReference>
<feature type="compositionally biased region" description="Low complexity" evidence="1">
    <location>
        <begin position="136"/>
        <end position="149"/>
    </location>
</feature>
<dbReference type="RefSeq" id="WP_153544812.1">
    <property type="nucleotide sequence ID" value="NZ_WIXK01000001.1"/>
</dbReference>
<evidence type="ECO:0000256" key="1">
    <source>
        <dbReference type="SAM" id="MobiDB-lite"/>
    </source>
</evidence>
<sequence>MRGFLGGVAIGAVVSGMGAALVSLAVPMPRTVDVPQDEPQAIAAPVEASVGEARDEGTASLRDADLVEVPPVVPAPVERGDDLAIPSERAAVERPDVGDAPLELRELESTVAEIALPEGDTPPQPNTLNLPDVPGAEAAPEVETTPAEEPVEEVAALAPEAALEPVTEPVAEPVQGTENLVEQPVDVPEPSVDASVEPSVEPQDPPAIGSVSSSKVAILAPEISAPSSAGLPNVTLPQVVRPVPATREPGAAEEKTAQVTEDPSTETTLRPRVGTPATALVTQGSAEAAVEGAPERSPFERNSEEFILIDSRPLMSIVLLDEPGSLGAEALAEFPYPLSFAIRADDPDAKSKAAARRAAGFEVLMLVDLAREATPKDAEMSMEVWLPKMPEAVGLLEGVDSGFQGTRALADQVAALAESNGLGLVTQANGFNTVQKLAARDGVPAGVVFRDFDGAGQDPRAIRRFLDQAAFRANQEGAVIMLGRLQPDTISALLLWGLQDRASRVQLAPVSASLSTAISEE</sequence>
<protein>
    <recommendedName>
        <fullName evidence="4">Divergent polysaccharide deacetylase</fullName>
    </recommendedName>
</protein>
<organism evidence="2 3">
    <name type="scientific">Tritonibacter aquimaris</name>
    <dbReference type="NCBI Taxonomy" id="2663379"/>
    <lineage>
        <taxon>Bacteria</taxon>
        <taxon>Pseudomonadati</taxon>
        <taxon>Pseudomonadota</taxon>
        <taxon>Alphaproteobacteria</taxon>
        <taxon>Rhodobacterales</taxon>
        <taxon>Paracoccaceae</taxon>
        <taxon>Tritonibacter</taxon>
    </lineage>
</organism>
<feature type="region of interest" description="Disordered" evidence="1">
    <location>
        <begin position="116"/>
        <end position="149"/>
    </location>
</feature>
<feature type="compositionally biased region" description="Polar residues" evidence="1">
    <location>
        <begin position="257"/>
        <end position="268"/>
    </location>
</feature>
<feature type="region of interest" description="Disordered" evidence="1">
    <location>
        <begin position="247"/>
        <end position="271"/>
    </location>
</feature>
<dbReference type="SUPFAM" id="SSF88713">
    <property type="entry name" value="Glycoside hydrolase/deacetylase"/>
    <property type="match status" value="1"/>
</dbReference>
<comment type="caution">
    <text evidence="2">The sequence shown here is derived from an EMBL/GenBank/DDBJ whole genome shotgun (WGS) entry which is preliminary data.</text>
</comment>
<dbReference type="InterPro" id="IPR011330">
    <property type="entry name" value="Glyco_hydro/deAcase_b/a-brl"/>
</dbReference>
<name>A0A844AJL4_9RHOB</name>
<dbReference type="CDD" id="cd10936">
    <property type="entry name" value="CE4_DAC2"/>
    <property type="match status" value="1"/>
</dbReference>
<evidence type="ECO:0000313" key="2">
    <source>
        <dbReference type="EMBL" id="MQY41550.1"/>
    </source>
</evidence>
<gene>
    <name evidence="2" type="ORF">GG681_02775</name>
</gene>
<dbReference type="Pfam" id="PF04748">
    <property type="entry name" value="Polysacc_deac_2"/>
    <property type="match status" value="1"/>
</dbReference>
<dbReference type="EMBL" id="WIXK01000001">
    <property type="protein sequence ID" value="MQY41550.1"/>
    <property type="molecule type" value="Genomic_DNA"/>
</dbReference>
<evidence type="ECO:0008006" key="4">
    <source>
        <dbReference type="Google" id="ProtNLM"/>
    </source>
</evidence>